<reference evidence="8" key="3">
    <citation type="submission" date="2025-09" db="UniProtKB">
        <authorList>
            <consortium name="Ensembl"/>
        </authorList>
    </citation>
    <scope>IDENTIFICATION</scope>
</reference>
<organism evidence="8 9">
    <name type="scientific">Maylandia zebra</name>
    <name type="common">zebra mbuna</name>
    <dbReference type="NCBI Taxonomy" id="106582"/>
    <lineage>
        <taxon>Eukaryota</taxon>
        <taxon>Metazoa</taxon>
        <taxon>Chordata</taxon>
        <taxon>Craniata</taxon>
        <taxon>Vertebrata</taxon>
        <taxon>Euteleostomi</taxon>
        <taxon>Actinopterygii</taxon>
        <taxon>Neopterygii</taxon>
        <taxon>Teleostei</taxon>
        <taxon>Neoteleostei</taxon>
        <taxon>Acanthomorphata</taxon>
        <taxon>Ovalentaria</taxon>
        <taxon>Cichlomorphae</taxon>
        <taxon>Cichliformes</taxon>
        <taxon>Cichlidae</taxon>
        <taxon>African cichlids</taxon>
        <taxon>Pseudocrenilabrinae</taxon>
        <taxon>Haplochromini</taxon>
        <taxon>Maylandia</taxon>
        <taxon>Maylandia zebra complex</taxon>
    </lineage>
</organism>
<feature type="compositionally biased region" description="Polar residues" evidence="5">
    <location>
        <begin position="98"/>
        <end position="107"/>
    </location>
</feature>
<reference evidence="8" key="2">
    <citation type="submission" date="2025-08" db="UniProtKB">
        <authorList>
            <consortium name="Ensembl"/>
        </authorList>
    </citation>
    <scope>IDENTIFICATION</scope>
</reference>
<dbReference type="GO" id="GO:0008270">
    <property type="term" value="F:zinc ion binding"/>
    <property type="evidence" value="ECO:0007669"/>
    <property type="project" value="UniProtKB-KW"/>
</dbReference>
<keyword evidence="6" id="KW-0472">Membrane</keyword>
<dbReference type="InterPro" id="IPR001841">
    <property type="entry name" value="Znf_RING"/>
</dbReference>
<sequence>MGQPLRSRLNRGQMDISQNHEERAEFSTTTLDRFQDFNCAATMPHESPMEASNPQTDGRTPVERENARWKSVPAFCGRDFYPDVVSHPASEQLHTDGEASSSVSEGTQPPLDLHLLLTEEGVESSVETAALCDEVSDPAVFLRRRWISDSVSEHEEEPVAEHVRVLLLDDDEEEEEHQENRENLTCAVCLDVYFSPHRSQPCGHVFCEPCLRAHAMNSGNDKTTCPLCRDVILYTNLQTELNQRAKTFFPKLYKARKCEFEASPCASWPLPEGIRDEDFPVLHFYGVQLGHILLKIFFVISCILCCVLVLVFLCFILFLCCFRPYGLIASFLPD</sequence>
<dbReference type="InterPro" id="IPR033263">
    <property type="entry name" value="RNF180"/>
</dbReference>
<dbReference type="RefSeq" id="XP_023007933.2">
    <property type="nucleotide sequence ID" value="XM_023152165.2"/>
</dbReference>
<dbReference type="Proteomes" id="UP000265160">
    <property type="component" value="LG7"/>
</dbReference>
<dbReference type="SUPFAM" id="SSF57850">
    <property type="entry name" value="RING/U-box"/>
    <property type="match status" value="1"/>
</dbReference>
<evidence type="ECO:0000313" key="8">
    <source>
        <dbReference type="Ensembl" id="ENSMZEP00005019148.1"/>
    </source>
</evidence>
<dbReference type="RefSeq" id="XP_012774826.4">
    <property type="nucleotide sequence ID" value="XM_012919372.4"/>
</dbReference>
<accession>A0A3P9CA34</accession>
<feature type="region of interest" description="Disordered" evidence="5">
    <location>
        <begin position="44"/>
        <end position="64"/>
    </location>
</feature>
<dbReference type="Ensembl" id="ENSMZET00005019764.1">
    <property type="protein sequence ID" value="ENSMZEP00005019148.1"/>
    <property type="gene ID" value="ENSMZEG00005014374.1"/>
</dbReference>
<dbReference type="Gene3D" id="3.30.40.10">
    <property type="entry name" value="Zinc/RING finger domain, C3HC4 (zinc finger)"/>
    <property type="match status" value="1"/>
</dbReference>
<dbReference type="GO" id="GO:0061630">
    <property type="term" value="F:ubiquitin protein ligase activity"/>
    <property type="evidence" value="ECO:0007669"/>
    <property type="project" value="InterPro"/>
</dbReference>
<feature type="region of interest" description="Disordered" evidence="5">
    <location>
        <begin position="89"/>
        <end position="108"/>
    </location>
</feature>
<dbReference type="PROSITE" id="PS50089">
    <property type="entry name" value="ZF_RING_2"/>
    <property type="match status" value="1"/>
</dbReference>
<dbReference type="KEGG" id="mze:101466176"/>
<dbReference type="GO" id="GO:0031624">
    <property type="term" value="F:ubiquitin conjugating enzyme binding"/>
    <property type="evidence" value="ECO:0007669"/>
    <property type="project" value="TreeGrafter"/>
</dbReference>
<evidence type="ECO:0000313" key="9">
    <source>
        <dbReference type="Proteomes" id="UP000265160"/>
    </source>
</evidence>
<dbReference type="AlphaFoldDB" id="A0A3P9CA34"/>
<keyword evidence="1" id="KW-0479">Metal-binding</keyword>
<dbReference type="PANTHER" id="PTHR46717:SF1">
    <property type="entry name" value="E3 UBIQUITIN-PROTEIN LIGASE RNF180"/>
    <property type="match status" value="1"/>
</dbReference>
<keyword evidence="6" id="KW-0812">Transmembrane</keyword>
<dbReference type="GO" id="GO:0000209">
    <property type="term" value="P:protein polyubiquitination"/>
    <property type="evidence" value="ECO:0007669"/>
    <property type="project" value="InterPro"/>
</dbReference>
<feature type="transmembrane region" description="Helical" evidence="6">
    <location>
        <begin position="296"/>
        <end position="322"/>
    </location>
</feature>
<keyword evidence="3" id="KW-0862">Zinc</keyword>
<feature type="region of interest" description="Disordered" evidence="5">
    <location>
        <begin position="1"/>
        <end position="31"/>
    </location>
</feature>
<dbReference type="RefSeq" id="XP_023007935.2">
    <property type="nucleotide sequence ID" value="XM_023152167.2"/>
</dbReference>
<feature type="domain" description="RING-type" evidence="7">
    <location>
        <begin position="186"/>
        <end position="229"/>
    </location>
</feature>
<dbReference type="Pfam" id="PF13923">
    <property type="entry name" value="zf-C3HC4_2"/>
    <property type="match status" value="1"/>
</dbReference>
<evidence type="ECO:0000256" key="1">
    <source>
        <dbReference type="ARBA" id="ARBA00022723"/>
    </source>
</evidence>
<dbReference type="GeneID" id="101466176"/>
<dbReference type="InterPro" id="IPR013083">
    <property type="entry name" value="Znf_RING/FYVE/PHD"/>
</dbReference>
<dbReference type="GO" id="GO:0042428">
    <property type="term" value="P:serotonin metabolic process"/>
    <property type="evidence" value="ECO:0007669"/>
    <property type="project" value="TreeGrafter"/>
</dbReference>
<evidence type="ECO:0000259" key="7">
    <source>
        <dbReference type="PROSITE" id="PS50089"/>
    </source>
</evidence>
<keyword evidence="6" id="KW-1133">Transmembrane helix</keyword>
<dbReference type="InterPro" id="IPR017907">
    <property type="entry name" value="Znf_RING_CS"/>
</dbReference>
<dbReference type="GeneTree" id="ENSGT00940000182054"/>
<evidence type="ECO:0000256" key="5">
    <source>
        <dbReference type="SAM" id="MobiDB-lite"/>
    </source>
</evidence>
<dbReference type="GO" id="GO:0032436">
    <property type="term" value="P:positive regulation of proteasomal ubiquitin-dependent protein catabolic process"/>
    <property type="evidence" value="ECO:0007669"/>
    <property type="project" value="TreeGrafter"/>
</dbReference>
<evidence type="ECO:0000256" key="2">
    <source>
        <dbReference type="ARBA" id="ARBA00022771"/>
    </source>
</evidence>
<evidence type="ECO:0000256" key="6">
    <source>
        <dbReference type="SAM" id="Phobius"/>
    </source>
</evidence>
<keyword evidence="2 4" id="KW-0863">Zinc-finger</keyword>
<dbReference type="PANTHER" id="PTHR46717">
    <property type="entry name" value="E3 UBIQUITIN-PROTEIN LIGASE RNF180"/>
    <property type="match status" value="1"/>
</dbReference>
<dbReference type="SMART" id="SM00184">
    <property type="entry name" value="RING"/>
    <property type="match status" value="1"/>
</dbReference>
<name>A0A3P9CA34_9CICH</name>
<dbReference type="GO" id="GO:0042415">
    <property type="term" value="P:norepinephrine metabolic process"/>
    <property type="evidence" value="ECO:0007669"/>
    <property type="project" value="TreeGrafter"/>
</dbReference>
<dbReference type="PROSITE" id="PS00518">
    <property type="entry name" value="ZF_RING_1"/>
    <property type="match status" value="1"/>
</dbReference>
<reference evidence="8 9" key="1">
    <citation type="journal article" date="2014" name="Nature">
        <title>The genomic substrate for adaptive radiation in African cichlid fish.</title>
        <authorList>
            <person name="Brawand D."/>
            <person name="Wagner C.E."/>
            <person name="Li Y.I."/>
            <person name="Malinsky M."/>
            <person name="Keller I."/>
            <person name="Fan S."/>
            <person name="Simakov O."/>
            <person name="Ng A.Y."/>
            <person name="Lim Z.W."/>
            <person name="Bezault E."/>
            <person name="Turner-Maier J."/>
            <person name="Johnson J."/>
            <person name="Alcazar R."/>
            <person name="Noh H.J."/>
            <person name="Russell P."/>
            <person name="Aken B."/>
            <person name="Alfoldi J."/>
            <person name="Amemiya C."/>
            <person name="Azzouzi N."/>
            <person name="Baroiller J.F."/>
            <person name="Barloy-Hubler F."/>
            <person name="Berlin A."/>
            <person name="Bloomquist R."/>
            <person name="Carleton K.L."/>
            <person name="Conte M.A."/>
            <person name="D'Cotta H."/>
            <person name="Eshel O."/>
            <person name="Gaffney L."/>
            <person name="Galibert F."/>
            <person name="Gante H.F."/>
            <person name="Gnerre S."/>
            <person name="Greuter L."/>
            <person name="Guyon R."/>
            <person name="Haddad N.S."/>
            <person name="Haerty W."/>
            <person name="Harris R.M."/>
            <person name="Hofmann H.A."/>
            <person name="Hourlier T."/>
            <person name="Hulata G."/>
            <person name="Jaffe D.B."/>
            <person name="Lara M."/>
            <person name="Lee A.P."/>
            <person name="MacCallum I."/>
            <person name="Mwaiko S."/>
            <person name="Nikaido M."/>
            <person name="Nishihara H."/>
            <person name="Ozouf-Costaz C."/>
            <person name="Penman D.J."/>
            <person name="Przybylski D."/>
            <person name="Rakotomanga M."/>
            <person name="Renn S.C.P."/>
            <person name="Ribeiro F.J."/>
            <person name="Ron M."/>
            <person name="Salzburger W."/>
            <person name="Sanchez-Pulido L."/>
            <person name="Santos M.E."/>
            <person name="Searle S."/>
            <person name="Sharpe T."/>
            <person name="Swofford R."/>
            <person name="Tan F.J."/>
            <person name="Williams L."/>
            <person name="Young S."/>
            <person name="Yin S."/>
            <person name="Okada N."/>
            <person name="Kocher T.D."/>
            <person name="Miska E.A."/>
            <person name="Lander E.S."/>
            <person name="Venkatesh B."/>
            <person name="Fernald R.D."/>
            <person name="Meyer A."/>
            <person name="Ponting C.P."/>
            <person name="Streelman J.T."/>
            <person name="Lindblad-Toh K."/>
            <person name="Seehausen O."/>
            <person name="Di Palma F."/>
        </authorList>
    </citation>
    <scope>NUCLEOTIDE SEQUENCE</scope>
</reference>
<dbReference type="RefSeq" id="XP_023007934.2">
    <property type="nucleotide sequence ID" value="XM_023152166.2"/>
</dbReference>
<proteinExistence type="predicted"/>
<keyword evidence="9" id="KW-1185">Reference proteome</keyword>
<evidence type="ECO:0000256" key="4">
    <source>
        <dbReference type="PROSITE-ProRule" id="PRU00175"/>
    </source>
</evidence>
<protein>
    <submittedName>
        <fullName evidence="8">Uncharacterized LOC101466176</fullName>
    </submittedName>
</protein>
<dbReference type="GO" id="GO:0005789">
    <property type="term" value="C:endoplasmic reticulum membrane"/>
    <property type="evidence" value="ECO:0007669"/>
    <property type="project" value="TreeGrafter"/>
</dbReference>
<evidence type="ECO:0000256" key="3">
    <source>
        <dbReference type="ARBA" id="ARBA00022833"/>
    </source>
</evidence>